<evidence type="ECO:0000313" key="3">
    <source>
        <dbReference type="Proteomes" id="UP000827549"/>
    </source>
</evidence>
<dbReference type="Proteomes" id="UP000827549">
    <property type="component" value="Chromosome 7"/>
</dbReference>
<feature type="domain" description="F-box" evidence="1">
    <location>
        <begin position="12"/>
        <end position="53"/>
    </location>
</feature>
<dbReference type="Pfam" id="PF12937">
    <property type="entry name" value="F-box-like"/>
    <property type="match status" value="1"/>
</dbReference>
<evidence type="ECO:0000259" key="1">
    <source>
        <dbReference type="Pfam" id="PF12937"/>
    </source>
</evidence>
<protein>
    <recommendedName>
        <fullName evidence="1">F-box domain-containing protein</fullName>
    </recommendedName>
</protein>
<keyword evidence="3" id="KW-1185">Reference proteome</keyword>
<gene>
    <name evidence="2" type="ORF">LOC62_07G008838</name>
</gene>
<sequence>MVSSASTTGGSQLPEDVVYNIASFVADLGDLCSSALVSRSWRAAASPHFKRLYLATKRDPREAWNDLENASRVLGSELAAWRAMAARELRLVKAWNDGNTYIRWVPHVFDKEHAEICAVLPDTGEVFCSVEDVADGEVRFNSFIFDKRLQPLPRTKSGGYTHSKFPRADLSFASVDGLEPVLLASAGLRCDGEASTVEIWLTPTDHARFTALESASKSELGDASEMDGFLFLASFKAVLEYFEENVPAMEYLVALHVDYDANGPTALVAATTYEGVAALHTIAKTSRLLDAETDNGDPGATTFDHDLRLDGWGQLWELAHMRLDNDYLVVIDQVELRVWSRRTGEHVMTLERGFPEGGPLVNICHSALGKLDAGSDYVREREREFVPGNSTRTLHVRVPAVVASSPGYRAEAEILDTNTGFSPESLILTQGNLIFSDALNIYVLKDYAAVCEEAAKVPDGVDSTPTVIAPRLVTILTRNPNLIEEYVSALSPEGYDFVIRARGNHLFYLSHDVTYLLDLSRVPTLPTDTAFGIDLHMFWGPTRDLAYMVSGFDTERALNRRRYFMSRSGLYEVVPLTPDQGQDEHGAGYHQATRGFPKAICWQKEWDGRQNVGSAIRVFSFEDHDKFKGEPPASILVGEATSTE</sequence>
<name>A0AAF0YEP5_9TREE</name>
<dbReference type="GeneID" id="87812002"/>
<dbReference type="InterPro" id="IPR001810">
    <property type="entry name" value="F-box_dom"/>
</dbReference>
<dbReference type="RefSeq" id="XP_062631364.1">
    <property type="nucleotide sequence ID" value="XM_062775380.1"/>
</dbReference>
<dbReference type="CDD" id="cd09917">
    <property type="entry name" value="F-box_SF"/>
    <property type="match status" value="1"/>
</dbReference>
<dbReference type="SUPFAM" id="SSF81383">
    <property type="entry name" value="F-box domain"/>
    <property type="match status" value="1"/>
</dbReference>
<reference evidence="2" key="1">
    <citation type="submission" date="2023-10" db="EMBL/GenBank/DDBJ databases">
        <authorList>
            <person name="Noh H."/>
        </authorList>
    </citation>
    <scope>NUCLEOTIDE SEQUENCE</scope>
    <source>
        <strain evidence="2">DUCC4014</strain>
    </source>
</reference>
<proteinExistence type="predicted"/>
<dbReference type="InterPro" id="IPR036047">
    <property type="entry name" value="F-box-like_dom_sf"/>
</dbReference>
<evidence type="ECO:0000313" key="2">
    <source>
        <dbReference type="EMBL" id="WOO85338.1"/>
    </source>
</evidence>
<accession>A0AAF0YEP5</accession>
<dbReference type="EMBL" id="CP086720">
    <property type="protein sequence ID" value="WOO85338.1"/>
    <property type="molecule type" value="Genomic_DNA"/>
</dbReference>
<dbReference type="AlphaFoldDB" id="A0AAF0YEP5"/>
<organism evidence="2 3">
    <name type="scientific">Vanrija pseudolonga</name>
    <dbReference type="NCBI Taxonomy" id="143232"/>
    <lineage>
        <taxon>Eukaryota</taxon>
        <taxon>Fungi</taxon>
        <taxon>Dikarya</taxon>
        <taxon>Basidiomycota</taxon>
        <taxon>Agaricomycotina</taxon>
        <taxon>Tremellomycetes</taxon>
        <taxon>Trichosporonales</taxon>
        <taxon>Trichosporonaceae</taxon>
        <taxon>Vanrija</taxon>
    </lineage>
</organism>
<dbReference type="Gene3D" id="1.20.1280.50">
    <property type="match status" value="1"/>
</dbReference>